<keyword evidence="2" id="KW-1185">Reference proteome</keyword>
<gene>
    <name evidence="1" type="ORF">OG929_42835</name>
</gene>
<accession>A0ABZ1X9I8</accession>
<organism evidence="1 2">
    <name type="scientific">Streptomyces pseudovenezuelae</name>
    <dbReference type="NCBI Taxonomy" id="67350"/>
    <lineage>
        <taxon>Bacteria</taxon>
        <taxon>Bacillati</taxon>
        <taxon>Actinomycetota</taxon>
        <taxon>Actinomycetes</taxon>
        <taxon>Kitasatosporales</taxon>
        <taxon>Streptomycetaceae</taxon>
        <taxon>Streptomyces</taxon>
        <taxon>Streptomyces aurantiacus group</taxon>
    </lineage>
</organism>
<sequence length="76" mass="7871">MRYAGAVWEGSTEQRVVFGLGQCGEDGADARGQVGPDGQHGARAEAGAHCVEVLRRDSVPACGIANAAFLKEQGMP</sequence>
<protein>
    <submittedName>
        <fullName evidence="1">Uncharacterized protein</fullName>
    </submittedName>
</protein>
<dbReference type="Proteomes" id="UP001432168">
    <property type="component" value="Chromosome"/>
</dbReference>
<dbReference type="RefSeq" id="WP_329271935.1">
    <property type="nucleotide sequence ID" value="NZ_CP108992.1"/>
</dbReference>
<evidence type="ECO:0000313" key="1">
    <source>
        <dbReference type="EMBL" id="WUT48642.1"/>
    </source>
</evidence>
<reference evidence="1" key="1">
    <citation type="submission" date="2022-10" db="EMBL/GenBank/DDBJ databases">
        <title>The complete genomes of actinobacterial strains from the NBC collection.</title>
        <authorList>
            <person name="Joergensen T.S."/>
            <person name="Alvarez Arevalo M."/>
            <person name="Sterndorff E.B."/>
            <person name="Faurdal D."/>
            <person name="Vuksanovic O."/>
            <person name="Mourched A.-S."/>
            <person name="Charusanti P."/>
            <person name="Shaw S."/>
            <person name="Blin K."/>
            <person name="Weber T."/>
        </authorList>
    </citation>
    <scope>NUCLEOTIDE SEQUENCE</scope>
    <source>
        <strain evidence="1">NBC_00686</strain>
    </source>
</reference>
<dbReference type="EMBL" id="CP109011">
    <property type="protein sequence ID" value="WUT48642.1"/>
    <property type="molecule type" value="Genomic_DNA"/>
</dbReference>
<evidence type="ECO:0000313" key="2">
    <source>
        <dbReference type="Proteomes" id="UP001432168"/>
    </source>
</evidence>
<proteinExistence type="predicted"/>
<name>A0ABZ1X9I8_9ACTN</name>